<evidence type="ECO:0000259" key="1">
    <source>
        <dbReference type="PROSITE" id="PS50943"/>
    </source>
</evidence>
<proteinExistence type="predicted"/>
<dbReference type="PROSITE" id="PS50943">
    <property type="entry name" value="HTH_CROC1"/>
    <property type="match status" value="1"/>
</dbReference>
<dbReference type="PATRIC" id="fig|1423775.4.peg.433"/>
<accession>A0A0R1K8N5</accession>
<dbReference type="SUPFAM" id="SSF47413">
    <property type="entry name" value="lambda repressor-like DNA-binding domains"/>
    <property type="match status" value="1"/>
</dbReference>
<dbReference type="OrthoDB" id="2181875at2"/>
<feature type="domain" description="HTH cro/C1-type" evidence="1">
    <location>
        <begin position="17"/>
        <end position="71"/>
    </location>
</feature>
<reference evidence="2 3" key="1">
    <citation type="journal article" date="2015" name="Genome Announc.">
        <title>Expanding the biotechnology potential of lactobacilli through comparative genomics of 213 strains and associated genera.</title>
        <authorList>
            <person name="Sun Z."/>
            <person name="Harris H.M."/>
            <person name="McCann A."/>
            <person name="Guo C."/>
            <person name="Argimon S."/>
            <person name="Zhang W."/>
            <person name="Yang X."/>
            <person name="Jeffery I.B."/>
            <person name="Cooney J.C."/>
            <person name="Kagawa T.F."/>
            <person name="Liu W."/>
            <person name="Song Y."/>
            <person name="Salvetti E."/>
            <person name="Wrobel A."/>
            <person name="Rasinkangas P."/>
            <person name="Parkhill J."/>
            <person name="Rea M.C."/>
            <person name="O'Sullivan O."/>
            <person name="Ritari J."/>
            <person name="Douillard F.P."/>
            <person name="Paul Ross R."/>
            <person name="Yang R."/>
            <person name="Briner A.E."/>
            <person name="Felis G.E."/>
            <person name="de Vos W.M."/>
            <person name="Barrangou R."/>
            <person name="Klaenhammer T.R."/>
            <person name="Caufield P.W."/>
            <person name="Cui Y."/>
            <person name="Zhang H."/>
            <person name="O'Toole P.W."/>
        </authorList>
    </citation>
    <scope>NUCLEOTIDE SEQUENCE [LARGE SCALE GENOMIC DNA]</scope>
    <source>
        <strain evidence="2 3">DSM 19682</strain>
    </source>
</reference>
<dbReference type="GO" id="GO:0003677">
    <property type="term" value="F:DNA binding"/>
    <property type="evidence" value="ECO:0007669"/>
    <property type="project" value="InterPro"/>
</dbReference>
<dbReference type="InterPro" id="IPR010982">
    <property type="entry name" value="Lambda_DNA-bd_dom_sf"/>
</dbReference>
<sequence>MFDNIMEIQLEKIGVQIEKILAEKNLLLSELADKTGLMSNDLREYIACRRIPTNLTVKAIAEFVGKPVGWIYFGEVHEYIHDYLVLRGYEAMLNDYPDIPRQIEYDFFNGEFKNPGWENEYGYPEEVFIDDCFFDIEHECMNDHVRLSAVRFLEHHDIIFNNAKDREVSIDSVVNLVSEVREYTGDFGYEDQDDIDFIIEDYFKRI</sequence>
<organism evidence="2 3">
    <name type="scientific">Companilactobacillus nodensis DSM 19682 = JCM 14932 = NBRC 107160</name>
    <dbReference type="NCBI Taxonomy" id="1423775"/>
    <lineage>
        <taxon>Bacteria</taxon>
        <taxon>Bacillati</taxon>
        <taxon>Bacillota</taxon>
        <taxon>Bacilli</taxon>
        <taxon>Lactobacillales</taxon>
        <taxon>Lactobacillaceae</taxon>
        <taxon>Companilactobacillus</taxon>
    </lineage>
</organism>
<gene>
    <name evidence="2" type="ORF">FD03_GL000424</name>
</gene>
<comment type="caution">
    <text evidence="2">The sequence shown here is derived from an EMBL/GenBank/DDBJ whole genome shotgun (WGS) entry which is preliminary data.</text>
</comment>
<name>A0A0R1K8N5_9LACO</name>
<dbReference type="STRING" id="1423775.FD03_GL000424"/>
<dbReference type="EMBL" id="AZDZ01000011">
    <property type="protein sequence ID" value="KRK79723.1"/>
    <property type="molecule type" value="Genomic_DNA"/>
</dbReference>
<evidence type="ECO:0000313" key="3">
    <source>
        <dbReference type="Proteomes" id="UP000051248"/>
    </source>
</evidence>
<dbReference type="AlphaFoldDB" id="A0A0R1K8N5"/>
<dbReference type="RefSeq" id="WP_025023810.1">
    <property type="nucleotide sequence ID" value="NZ_AZDZ01000011.1"/>
</dbReference>
<keyword evidence="3" id="KW-1185">Reference proteome</keyword>
<protein>
    <recommendedName>
        <fullName evidence="1">HTH cro/C1-type domain-containing protein</fullName>
    </recommendedName>
</protein>
<dbReference type="Proteomes" id="UP000051248">
    <property type="component" value="Unassembled WGS sequence"/>
</dbReference>
<dbReference type="InterPro" id="IPR001387">
    <property type="entry name" value="Cro/C1-type_HTH"/>
</dbReference>
<evidence type="ECO:0000313" key="2">
    <source>
        <dbReference type="EMBL" id="KRK79723.1"/>
    </source>
</evidence>